<reference evidence="1 2" key="1">
    <citation type="submission" date="2020-12" db="EMBL/GenBank/DDBJ databases">
        <title>Complete genome sequence of Mycobacterium heckeshornense JCM 15655T, closely related to a pathogenic non-tuberculous mycobacterial species Mycobacterium xenopi.</title>
        <authorList>
            <person name="Yoshida M."/>
            <person name="Fukano H."/>
            <person name="Asakura T."/>
            <person name="Suzuki M."/>
            <person name="Hoshino Y."/>
        </authorList>
    </citation>
    <scope>NUCLEOTIDE SEQUENCE [LARGE SCALE GENOMIC DNA]</scope>
    <source>
        <strain evidence="1 2">JCM 15655</strain>
    </source>
</reference>
<keyword evidence="2" id="KW-1185">Reference proteome</keyword>
<dbReference type="RefSeq" id="WP_048892811.1">
    <property type="nucleotide sequence ID" value="NZ_AP024237.1"/>
</dbReference>
<evidence type="ECO:0000313" key="2">
    <source>
        <dbReference type="Proteomes" id="UP000595446"/>
    </source>
</evidence>
<dbReference type="EMBL" id="AP024237">
    <property type="protein sequence ID" value="BCO37732.1"/>
    <property type="molecule type" value="Genomic_DNA"/>
</dbReference>
<dbReference type="AlphaFoldDB" id="A0A2G8BJ32"/>
<gene>
    <name evidence="1" type="ORF">MHEC_41650</name>
</gene>
<name>A0A2G8BJ32_9MYCO</name>
<evidence type="ECO:0000313" key="1">
    <source>
        <dbReference type="EMBL" id="BCO37732.1"/>
    </source>
</evidence>
<protein>
    <submittedName>
        <fullName evidence="1">Uncharacterized protein</fullName>
    </submittedName>
</protein>
<sequence>MGIVFGLAPWVVYWVLVGNVSFAVAVLVASVIAVAALVIRRGVLQFGSLATFLVLTLLTLTLGQEFGQRWILPLSNAGLFLVALGSVLIGKPFMREFAGADLPAGLANSEVFERVTALLTWSWLTVFAAMTVSSVLPPLLRADASILERKTPLPFLCYWVVPFALLGLAVLGSRLLLDRVSAGADDVVRKTTFVAYSEATIDELYYLAREHANREVGPGQEAYDVKVGAMGEPLTGDESRKSWPSTYKVRQRRR</sequence>
<dbReference type="OrthoDB" id="3189021at2"/>
<dbReference type="STRING" id="110505.ACT16_17920"/>
<accession>A0A2G8BJ32</accession>
<proteinExistence type="predicted"/>
<organism evidence="1 2">
    <name type="scientific">Mycobacterium heckeshornense</name>
    <dbReference type="NCBI Taxonomy" id="110505"/>
    <lineage>
        <taxon>Bacteria</taxon>
        <taxon>Bacillati</taxon>
        <taxon>Actinomycetota</taxon>
        <taxon>Actinomycetes</taxon>
        <taxon>Mycobacteriales</taxon>
        <taxon>Mycobacteriaceae</taxon>
        <taxon>Mycobacterium</taxon>
    </lineage>
</organism>
<dbReference type="Proteomes" id="UP000595446">
    <property type="component" value="Chromosome"/>
</dbReference>